<feature type="transmembrane region" description="Helical" evidence="1">
    <location>
        <begin position="12"/>
        <end position="32"/>
    </location>
</feature>
<accession>A0A0A8Z1N0</accession>
<keyword evidence="1" id="KW-0472">Membrane</keyword>
<dbReference type="AlphaFoldDB" id="A0A0A8Z1N0"/>
<evidence type="ECO:0000313" key="2">
    <source>
        <dbReference type="EMBL" id="JAD28777.1"/>
    </source>
</evidence>
<proteinExistence type="predicted"/>
<name>A0A0A8Z1N0_ARUDO</name>
<evidence type="ECO:0000256" key="1">
    <source>
        <dbReference type="SAM" id="Phobius"/>
    </source>
</evidence>
<reference evidence="2" key="1">
    <citation type="submission" date="2014-09" db="EMBL/GenBank/DDBJ databases">
        <authorList>
            <person name="Magalhaes I.L.F."/>
            <person name="Oliveira U."/>
            <person name="Santos F.R."/>
            <person name="Vidigal T.H.D.A."/>
            <person name="Brescovit A.D."/>
            <person name="Santos A.J."/>
        </authorList>
    </citation>
    <scope>NUCLEOTIDE SEQUENCE</scope>
    <source>
        <tissue evidence="2">Shoot tissue taken approximately 20 cm above the soil surface</tissue>
    </source>
</reference>
<dbReference type="EMBL" id="GBRH01269118">
    <property type="protein sequence ID" value="JAD28777.1"/>
    <property type="molecule type" value="Transcribed_RNA"/>
</dbReference>
<reference evidence="2" key="2">
    <citation type="journal article" date="2015" name="Data Brief">
        <title>Shoot transcriptome of the giant reed, Arundo donax.</title>
        <authorList>
            <person name="Barrero R.A."/>
            <person name="Guerrero F.D."/>
            <person name="Moolhuijzen P."/>
            <person name="Goolsby J.A."/>
            <person name="Tidwell J."/>
            <person name="Bellgard S.E."/>
            <person name="Bellgard M.I."/>
        </authorList>
    </citation>
    <scope>NUCLEOTIDE SEQUENCE</scope>
    <source>
        <tissue evidence="2">Shoot tissue taken approximately 20 cm above the soil surface</tissue>
    </source>
</reference>
<sequence>MAILFLRLPYGCAFSLVVFFILDALFFPYSIFSVNQHALSCFRVGHGNYALFCFA</sequence>
<keyword evidence="1" id="KW-0812">Transmembrane</keyword>
<organism evidence="2">
    <name type="scientific">Arundo donax</name>
    <name type="common">Giant reed</name>
    <name type="synonym">Donax arundinaceus</name>
    <dbReference type="NCBI Taxonomy" id="35708"/>
    <lineage>
        <taxon>Eukaryota</taxon>
        <taxon>Viridiplantae</taxon>
        <taxon>Streptophyta</taxon>
        <taxon>Embryophyta</taxon>
        <taxon>Tracheophyta</taxon>
        <taxon>Spermatophyta</taxon>
        <taxon>Magnoliopsida</taxon>
        <taxon>Liliopsida</taxon>
        <taxon>Poales</taxon>
        <taxon>Poaceae</taxon>
        <taxon>PACMAD clade</taxon>
        <taxon>Arundinoideae</taxon>
        <taxon>Arundineae</taxon>
        <taxon>Arundo</taxon>
    </lineage>
</organism>
<protein>
    <submittedName>
        <fullName evidence="2">Uncharacterized protein</fullName>
    </submittedName>
</protein>
<keyword evidence="1" id="KW-1133">Transmembrane helix</keyword>